<sequence length="147" mass="14246">MSCMTCVAMSVQIAGTMLMIVGSVTVTFAQKLQLSAEIRSGGDGGMDGDGDGNIGGGGSGIGGEGGNFGDGRGLGGVGLGGGDLGGGDGGGDNLTGGGLRGDGGFLGGEEGAEADSDPTASKRTTERGSIRQHAGRFQSETIMVRKE</sequence>
<reference evidence="2" key="1">
    <citation type="journal article" date="2021" name="Proc. Natl. Acad. Sci. U.S.A.">
        <title>Three genomes in the algal genus Volvox reveal the fate of a haploid sex-determining region after a transition to homothallism.</title>
        <authorList>
            <person name="Yamamoto K."/>
            <person name="Hamaji T."/>
            <person name="Kawai-Toyooka H."/>
            <person name="Matsuzaki R."/>
            <person name="Takahashi F."/>
            <person name="Nishimura Y."/>
            <person name="Kawachi M."/>
            <person name="Noguchi H."/>
            <person name="Minakuchi Y."/>
            <person name="Umen J.G."/>
            <person name="Toyoda A."/>
            <person name="Nozaki H."/>
        </authorList>
    </citation>
    <scope>NUCLEOTIDE SEQUENCE</scope>
    <source>
        <strain evidence="2">NIES-3786</strain>
    </source>
</reference>
<dbReference type="Proteomes" id="UP000747110">
    <property type="component" value="Unassembled WGS sequence"/>
</dbReference>
<evidence type="ECO:0000313" key="2">
    <source>
        <dbReference type="EMBL" id="GIL80264.1"/>
    </source>
</evidence>
<comment type="caution">
    <text evidence="2">The sequence shown here is derived from an EMBL/GenBank/DDBJ whole genome shotgun (WGS) entry which is preliminary data.</text>
</comment>
<accession>A0A8J4CHG2</accession>
<organism evidence="2 3">
    <name type="scientific">Volvox reticuliferus</name>
    <dbReference type="NCBI Taxonomy" id="1737510"/>
    <lineage>
        <taxon>Eukaryota</taxon>
        <taxon>Viridiplantae</taxon>
        <taxon>Chlorophyta</taxon>
        <taxon>core chlorophytes</taxon>
        <taxon>Chlorophyceae</taxon>
        <taxon>CS clade</taxon>
        <taxon>Chlamydomonadales</taxon>
        <taxon>Volvocaceae</taxon>
        <taxon>Volvox</taxon>
    </lineage>
</organism>
<protein>
    <submittedName>
        <fullName evidence="2">Uncharacterized protein</fullName>
    </submittedName>
</protein>
<evidence type="ECO:0000256" key="1">
    <source>
        <dbReference type="SAM" id="MobiDB-lite"/>
    </source>
</evidence>
<dbReference type="EMBL" id="BNCP01000017">
    <property type="protein sequence ID" value="GIL80264.1"/>
    <property type="molecule type" value="Genomic_DNA"/>
</dbReference>
<evidence type="ECO:0000313" key="3">
    <source>
        <dbReference type="Proteomes" id="UP000747110"/>
    </source>
</evidence>
<proteinExistence type="predicted"/>
<gene>
    <name evidence="2" type="ORF">Vretifemale_9389</name>
</gene>
<keyword evidence="3" id="KW-1185">Reference proteome</keyword>
<name>A0A8J4CHG2_9CHLO</name>
<feature type="region of interest" description="Disordered" evidence="1">
    <location>
        <begin position="39"/>
        <end position="147"/>
    </location>
</feature>
<dbReference type="AlphaFoldDB" id="A0A8J4CHG2"/>
<feature type="compositionally biased region" description="Gly residues" evidence="1">
    <location>
        <begin position="41"/>
        <end position="109"/>
    </location>
</feature>